<dbReference type="AlphaFoldDB" id="S3MXL0"/>
<dbReference type="Pfam" id="PF04233">
    <property type="entry name" value="Phage_Mu_F"/>
    <property type="match status" value="1"/>
</dbReference>
<feature type="domain" description="Phage head morphogenesis" evidence="1">
    <location>
        <begin position="48"/>
        <end position="153"/>
    </location>
</feature>
<evidence type="ECO:0000313" key="3">
    <source>
        <dbReference type="Proteomes" id="UP000014568"/>
    </source>
</evidence>
<sequence>MASEKVPKIDGQKLLKKVSKQPFAGGQLIDLIFPNVAESLRKKAEYIIRDGVSSGQTNQQIIQRIKGTKKLEYKDGLLEQSRNSIDTEVRTARAHISNETYLSIWKDLGAKYTKDVATLDSRTSKECALRDGRVQKIDENHERPPYHRRCRTIQVACNADGDIDGVRPYVVDKEKGKDWDIGQVDANTTYKQWFATQDETFQRNWLGKTRYELYKSGQYPLDKFIDPLSGKTFTIAELRKMDEDTFKELGL</sequence>
<dbReference type="EMBL" id="ATGI01000033">
    <property type="protein sequence ID" value="EPF71128.1"/>
    <property type="molecule type" value="Genomic_DNA"/>
</dbReference>
<organism evidence="2 3">
    <name type="scientific">Acinetobacter rudis CIP 110305</name>
    <dbReference type="NCBI Taxonomy" id="421052"/>
    <lineage>
        <taxon>Bacteria</taxon>
        <taxon>Pseudomonadati</taxon>
        <taxon>Pseudomonadota</taxon>
        <taxon>Gammaproteobacteria</taxon>
        <taxon>Moraxellales</taxon>
        <taxon>Moraxellaceae</taxon>
        <taxon>Acinetobacter</taxon>
    </lineage>
</organism>
<dbReference type="NCBIfam" id="TIGR01641">
    <property type="entry name" value="phageSPP1_gp7"/>
    <property type="match status" value="1"/>
</dbReference>
<accession>S3MXL0</accession>
<gene>
    <name evidence="2" type="ORF">F945_02669</name>
</gene>
<dbReference type="InterPro" id="IPR006528">
    <property type="entry name" value="Phage_head_morphogenesis_dom"/>
</dbReference>
<dbReference type="Proteomes" id="UP000014568">
    <property type="component" value="Unassembled WGS sequence"/>
</dbReference>
<comment type="caution">
    <text evidence="2">The sequence shown here is derived from an EMBL/GenBank/DDBJ whole genome shotgun (WGS) entry which is preliminary data.</text>
</comment>
<dbReference type="STRING" id="632955.GCA_000829675_03100"/>
<evidence type="ECO:0000313" key="2">
    <source>
        <dbReference type="EMBL" id="EPF71128.1"/>
    </source>
</evidence>
<dbReference type="PATRIC" id="fig|421052.3.peg.2606"/>
<name>S3MXL0_9GAMM</name>
<keyword evidence="3" id="KW-1185">Reference proteome</keyword>
<protein>
    <recommendedName>
        <fullName evidence="1">Phage head morphogenesis domain-containing protein</fullName>
    </recommendedName>
</protein>
<proteinExistence type="predicted"/>
<dbReference type="RefSeq" id="WP_016657061.1">
    <property type="nucleotide sequence ID" value="NZ_KE340353.1"/>
</dbReference>
<dbReference type="HOGENOM" id="CLU_066384_0_0_6"/>
<evidence type="ECO:0000259" key="1">
    <source>
        <dbReference type="Pfam" id="PF04233"/>
    </source>
</evidence>
<reference evidence="2 3" key="1">
    <citation type="submission" date="2013-06" db="EMBL/GenBank/DDBJ databases">
        <title>The Genome Sequence of Acinetobacter rudis CIP 110305.</title>
        <authorList>
            <consortium name="The Broad Institute Genome Sequencing Platform"/>
            <consortium name="The Broad Institute Genome Sequencing Center for Infectious Disease"/>
            <person name="Cerqueira G."/>
            <person name="Feldgarden M."/>
            <person name="Courvalin P."/>
            <person name="Perichon B."/>
            <person name="Grillot-Courvalin C."/>
            <person name="Clermont D."/>
            <person name="Rocha E."/>
            <person name="Yoon E.-J."/>
            <person name="Nemec A."/>
            <person name="Young S.K."/>
            <person name="Zeng Q."/>
            <person name="Gargeya S."/>
            <person name="Fitzgerald M."/>
            <person name="Abouelleil A."/>
            <person name="Alvarado L."/>
            <person name="Berlin A.M."/>
            <person name="Chapman S.B."/>
            <person name="Dewar J."/>
            <person name="Goldberg J."/>
            <person name="Griggs A."/>
            <person name="Gujja S."/>
            <person name="Hansen M."/>
            <person name="Howarth C."/>
            <person name="Imamovic A."/>
            <person name="Larimer J."/>
            <person name="McCowan C."/>
            <person name="Murphy C."/>
            <person name="Pearson M."/>
            <person name="Priest M."/>
            <person name="Roberts A."/>
            <person name="Saif S."/>
            <person name="Shea T."/>
            <person name="Sykes S."/>
            <person name="Wortman J."/>
            <person name="Nusbaum C."/>
            <person name="Birren B."/>
        </authorList>
    </citation>
    <scope>NUCLEOTIDE SEQUENCE [LARGE SCALE GENOMIC DNA]</scope>
    <source>
        <strain evidence="2 3">CIP 110305</strain>
    </source>
</reference>
<dbReference type="eggNOG" id="COG2369">
    <property type="taxonomic scope" value="Bacteria"/>
</dbReference>